<dbReference type="Gene3D" id="3.30.160.150">
    <property type="entry name" value="Lipoprotein like domain"/>
    <property type="match status" value="1"/>
</dbReference>
<dbReference type="AlphaFoldDB" id="A0A5C8KMR8"/>
<reference evidence="2 3" key="1">
    <citation type="submission" date="2019-08" db="EMBL/GenBank/DDBJ databases">
        <authorList>
            <person name="Karlyshev A.V."/>
        </authorList>
    </citation>
    <scope>NUCLEOTIDE SEQUENCE [LARGE SCALE GENOMIC DNA]</scope>
    <source>
        <strain evidence="2 3">Alg18-2.2</strain>
    </source>
</reference>
<sequence>MSRLLLLALALCLLVACGFQPRGALQVPPDVGPLRVDSRDPYNPVAAGLSRALQRATCWPHRARPGHRHPAPGR</sequence>
<name>A0A5C8KMR8_9GAMM</name>
<organism evidence="2 3">
    <name type="scientific">Alkalisalibacterium limincola</name>
    <dbReference type="NCBI Taxonomy" id="2699169"/>
    <lineage>
        <taxon>Bacteria</taxon>
        <taxon>Pseudomonadati</taxon>
        <taxon>Pseudomonadota</taxon>
        <taxon>Gammaproteobacteria</taxon>
        <taxon>Lysobacterales</taxon>
        <taxon>Lysobacteraceae</taxon>
        <taxon>Alkalisalibacterium</taxon>
    </lineage>
</organism>
<evidence type="ECO:0000313" key="2">
    <source>
        <dbReference type="EMBL" id="TXK60495.1"/>
    </source>
</evidence>
<feature type="chain" id="PRO_5022820320" evidence="1">
    <location>
        <begin position="25"/>
        <end position="74"/>
    </location>
</feature>
<accession>A0A5C8KMR8</accession>
<dbReference type="PROSITE" id="PS51257">
    <property type="entry name" value="PROKAR_LIPOPROTEIN"/>
    <property type="match status" value="1"/>
</dbReference>
<gene>
    <name evidence="2" type="ORF">FU658_11920</name>
</gene>
<feature type="signal peptide" evidence="1">
    <location>
        <begin position="1"/>
        <end position="24"/>
    </location>
</feature>
<proteinExistence type="predicted"/>
<evidence type="ECO:0000256" key="1">
    <source>
        <dbReference type="SAM" id="SignalP"/>
    </source>
</evidence>
<evidence type="ECO:0000313" key="3">
    <source>
        <dbReference type="Proteomes" id="UP000321248"/>
    </source>
</evidence>
<comment type="caution">
    <text evidence="2">The sequence shown here is derived from an EMBL/GenBank/DDBJ whole genome shotgun (WGS) entry which is preliminary data.</text>
</comment>
<dbReference type="RefSeq" id="WP_147892288.1">
    <property type="nucleotide sequence ID" value="NZ_VRTS01000009.1"/>
</dbReference>
<keyword evidence="1" id="KW-0732">Signal</keyword>
<dbReference type="EMBL" id="VRTS01000009">
    <property type="protein sequence ID" value="TXK60495.1"/>
    <property type="molecule type" value="Genomic_DNA"/>
</dbReference>
<dbReference type="OrthoDB" id="7349153at2"/>
<protein>
    <submittedName>
        <fullName evidence="2">Uncharacterized protein</fullName>
    </submittedName>
</protein>
<keyword evidence="3" id="KW-1185">Reference proteome</keyword>
<dbReference type="Proteomes" id="UP000321248">
    <property type="component" value="Unassembled WGS sequence"/>
</dbReference>